<reference evidence="6" key="1">
    <citation type="submission" date="2022-03" db="EMBL/GenBank/DDBJ databases">
        <title>Streptomyces 7R015 and 7R016 isolated from Barleria lupulina in Thailand.</title>
        <authorList>
            <person name="Kanchanasin P."/>
            <person name="Phongsopitanun W."/>
            <person name="Tanasupawat S."/>
        </authorList>
    </citation>
    <scope>NUCLEOTIDE SEQUENCE</scope>
    <source>
        <strain evidence="6">7R016</strain>
    </source>
</reference>
<comment type="similarity">
    <text evidence="1">Belongs to the bacterial solute-binding protein 5 family.</text>
</comment>
<evidence type="ECO:0000256" key="1">
    <source>
        <dbReference type="ARBA" id="ARBA00005695"/>
    </source>
</evidence>
<gene>
    <name evidence="6" type="ORF">MQN93_35190</name>
</gene>
<organism evidence="6 7">
    <name type="scientific">Streptomyces spinosisporus</name>
    <dbReference type="NCBI Taxonomy" id="2927582"/>
    <lineage>
        <taxon>Bacteria</taxon>
        <taxon>Bacillati</taxon>
        <taxon>Actinomycetota</taxon>
        <taxon>Actinomycetes</taxon>
        <taxon>Kitasatosporales</taxon>
        <taxon>Streptomycetaceae</taxon>
        <taxon>Streptomyces</taxon>
    </lineage>
</organism>
<evidence type="ECO:0000259" key="5">
    <source>
        <dbReference type="Pfam" id="PF00496"/>
    </source>
</evidence>
<dbReference type="Pfam" id="PF00496">
    <property type="entry name" value="SBP_bac_5"/>
    <property type="match status" value="1"/>
</dbReference>
<dbReference type="RefSeq" id="WP_242712716.1">
    <property type="nucleotide sequence ID" value="NZ_JALDAX010000018.1"/>
</dbReference>
<feature type="chain" id="PRO_5045366051" evidence="4">
    <location>
        <begin position="34"/>
        <end position="530"/>
    </location>
</feature>
<dbReference type="PIRSF" id="PIRSF002741">
    <property type="entry name" value="MppA"/>
    <property type="match status" value="1"/>
</dbReference>
<dbReference type="SUPFAM" id="SSF53850">
    <property type="entry name" value="Periplasmic binding protein-like II"/>
    <property type="match status" value="1"/>
</dbReference>
<keyword evidence="2" id="KW-0813">Transport</keyword>
<evidence type="ECO:0000313" key="7">
    <source>
        <dbReference type="Proteomes" id="UP001165270"/>
    </source>
</evidence>
<evidence type="ECO:0000313" key="6">
    <source>
        <dbReference type="EMBL" id="MCI3244968.1"/>
    </source>
</evidence>
<dbReference type="Gene3D" id="3.10.105.10">
    <property type="entry name" value="Dipeptide-binding Protein, Domain 3"/>
    <property type="match status" value="1"/>
</dbReference>
<dbReference type="InterPro" id="IPR030678">
    <property type="entry name" value="Peptide/Ni-bd"/>
</dbReference>
<dbReference type="Gene3D" id="3.40.190.10">
    <property type="entry name" value="Periplasmic binding protein-like II"/>
    <property type="match status" value="1"/>
</dbReference>
<proteinExistence type="inferred from homology"/>
<evidence type="ECO:0000256" key="4">
    <source>
        <dbReference type="SAM" id="SignalP"/>
    </source>
</evidence>
<feature type="domain" description="Solute-binding protein family 5" evidence="5">
    <location>
        <begin position="89"/>
        <end position="431"/>
    </location>
</feature>
<dbReference type="PANTHER" id="PTHR30290">
    <property type="entry name" value="PERIPLASMIC BINDING COMPONENT OF ABC TRANSPORTER"/>
    <property type="match status" value="1"/>
</dbReference>
<dbReference type="InterPro" id="IPR000914">
    <property type="entry name" value="SBP_5_dom"/>
</dbReference>
<dbReference type="InterPro" id="IPR039424">
    <property type="entry name" value="SBP_5"/>
</dbReference>
<keyword evidence="7" id="KW-1185">Reference proteome</keyword>
<sequence>MHGTIPAPGPSRRGSRPRLAAAAALCALSLAVAGCSGSGASGSQTSTQLSLQFPGPPVSLDPAKAGNGSSTVFVSLAYDPLIYLSGKGEMVPDLAVKWGFTDQDNKVFELALREGVKFSDGSALDAKAAVASMNYFLKAGGGLVGKVGPVDKIEAVGPMQVRITYKKPTPEAPSTLTQYNGMGNLIGPKGLAAPDSLLTSSDGTGQFVYDGTTSVAGNRYVYKKNPHYFQPAAQHFDSTVIRVINNPNAVLSAAQTGQVQYASGNANTAEAARRSGLKIRTAPFFNWSLNLVDRKGTVAPALADVRVRRAIALAFDRPALAKALAGDYATGSNQVLLRGTDGYDKNIGYGYDVKKAKSLLAEAGYPKGFKLTVLTQSIIDPNSNYSQAVANALKAIGIDVTLKVQATGIAQFTADALSKKYAATIFPTAGTTMAELNSQITSGGFNPFNSTDSELDSILHKAATATDAASRTAEYQMASKRLEDLAWTVPLFATQNISYAAAGLENIQTSVLNPNPVPVGPTADLSWRLK</sequence>
<comment type="caution">
    <text evidence="6">The sequence shown here is derived from an EMBL/GenBank/DDBJ whole genome shotgun (WGS) entry which is preliminary data.</text>
</comment>
<evidence type="ECO:0000256" key="2">
    <source>
        <dbReference type="ARBA" id="ARBA00022448"/>
    </source>
</evidence>
<dbReference type="EMBL" id="JALDAX010000018">
    <property type="protein sequence ID" value="MCI3244968.1"/>
    <property type="molecule type" value="Genomic_DNA"/>
</dbReference>
<name>A0ABS9XSE7_9ACTN</name>
<dbReference type="Gene3D" id="3.90.76.10">
    <property type="entry name" value="Dipeptide-binding Protein, Domain 1"/>
    <property type="match status" value="1"/>
</dbReference>
<dbReference type="Proteomes" id="UP001165270">
    <property type="component" value="Unassembled WGS sequence"/>
</dbReference>
<evidence type="ECO:0000256" key="3">
    <source>
        <dbReference type="ARBA" id="ARBA00022729"/>
    </source>
</evidence>
<dbReference type="PANTHER" id="PTHR30290:SF9">
    <property type="entry name" value="OLIGOPEPTIDE-BINDING PROTEIN APPA"/>
    <property type="match status" value="1"/>
</dbReference>
<accession>A0ABS9XSE7</accession>
<keyword evidence="3 4" id="KW-0732">Signal</keyword>
<feature type="signal peptide" evidence="4">
    <location>
        <begin position="1"/>
        <end position="33"/>
    </location>
</feature>
<protein>
    <submittedName>
        <fullName evidence="6">ABC transporter substrate-binding protein</fullName>
    </submittedName>
</protein>